<comment type="caution">
    <text evidence="1">The sequence shown here is derived from an EMBL/GenBank/DDBJ whole genome shotgun (WGS) entry which is preliminary data.</text>
</comment>
<organism evidence="1 2">
    <name type="scientific">Pseudomonas hunanensis</name>
    <dbReference type="NCBI Taxonomy" id="1247546"/>
    <lineage>
        <taxon>Bacteria</taxon>
        <taxon>Pseudomonadati</taxon>
        <taxon>Pseudomonadota</taxon>
        <taxon>Gammaproteobacteria</taxon>
        <taxon>Pseudomonadales</taxon>
        <taxon>Pseudomonadaceae</taxon>
        <taxon>Pseudomonas</taxon>
    </lineage>
</organism>
<gene>
    <name evidence="1" type="ORF">J2W83_001664</name>
</gene>
<evidence type="ECO:0000313" key="2">
    <source>
        <dbReference type="Proteomes" id="UP001259587"/>
    </source>
</evidence>
<accession>A0ACC6K0T8</accession>
<evidence type="ECO:0000313" key="1">
    <source>
        <dbReference type="EMBL" id="MDR6712069.1"/>
    </source>
</evidence>
<reference evidence="1" key="1">
    <citation type="submission" date="2023-07" db="EMBL/GenBank/DDBJ databases">
        <title>Sorghum-associated microbial communities from plants grown in Nebraska, USA.</title>
        <authorList>
            <person name="Schachtman D."/>
        </authorList>
    </citation>
    <scope>NUCLEOTIDE SEQUENCE</scope>
    <source>
        <strain evidence="1">BE56</strain>
    </source>
</reference>
<dbReference type="Proteomes" id="UP001259587">
    <property type="component" value="Unassembled WGS sequence"/>
</dbReference>
<name>A0ACC6K0T8_9PSED</name>
<proteinExistence type="predicted"/>
<keyword evidence="2" id="KW-1185">Reference proteome</keyword>
<dbReference type="EMBL" id="JAVDTH010000007">
    <property type="protein sequence ID" value="MDR6712069.1"/>
    <property type="molecule type" value="Genomic_DNA"/>
</dbReference>
<protein>
    <submittedName>
        <fullName evidence="1">Uncharacterized protein</fullName>
    </submittedName>
</protein>
<sequence length="29" mass="3514">MGRRRSEINIPYTLNHPFISSEIEFFNNM</sequence>